<evidence type="ECO:0000313" key="1">
    <source>
        <dbReference type="EMBL" id="BCT75625.1"/>
    </source>
</evidence>
<keyword evidence="2" id="KW-1185">Reference proteome</keyword>
<proteinExistence type="predicted"/>
<organism evidence="1 2">
    <name type="scientific">Sinomonas cyclohexanicum</name>
    <name type="common">Corynebacterium cyclohexanicum</name>
    <dbReference type="NCBI Taxonomy" id="322009"/>
    <lineage>
        <taxon>Bacteria</taxon>
        <taxon>Bacillati</taxon>
        <taxon>Actinomycetota</taxon>
        <taxon>Actinomycetes</taxon>
        <taxon>Micrococcales</taxon>
        <taxon>Micrococcaceae</taxon>
        <taxon>Sinomonas</taxon>
    </lineage>
</organism>
<reference evidence="1 2" key="1">
    <citation type="journal article" date="2021" name="J. Biosci. Bioeng.">
        <title>Identification and characterization of a chc gene cluster responsible for the aromatization pathway of cyclohexanecarboxylate degradation in Sinomonas cyclohexanicum ATCC 51369.</title>
        <authorList>
            <person name="Yamamoto T."/>
            <person name="Hasegawa Y."/>
            <person name="Lau P.C.K."/>
            <person name="Iwaki H."/>
        </authorList>
    </citation>
    <scope>NUCLEOTIDE SEQUENCE [LARGE SCALE GENOMIC DNA]</scope>
    <source>
        <strain evidence="1 2">ATCC 51369</strain>
    </source>
</reference>
<dbReference type="RefSeq" id="WP_229232349.1">
    <property type="nucleotide sequence ID" value="NZ_AP024525.1"/>
</dbReference>
<name>A0ABM7PU84_SINCY</name>
<dbReference type="Proteomes" id="UP001319861">
    <property type="component" value="Chromosome"/>
</dbReference>
<evidence type="ECO:0008006" key="3">
    <source>
        <dbReference type="Google" id="ProtNLM"/>
    </source>
</evidence>
<gene>
    <name evidence="1" type="ORF">SCMU_14670</name>
</gene>
<evidence type="ECO:0000313" key="2">
    <source>
        <dbReference type="Proteomes" id="UP001319861"/>
    </source>
</evidence>
<protein>
    <recommendedName>
        <fullName evidence="3">DNA-binding protein</fullName>
    </recommendedName>
</protein>
<accession>A0ABM7PU84</accession>
<dbReference type="EMBL" id="AP024525">
    <property type="protein sequence ID" value="BCT75625.1"/>
    <property type="molecule type" value="Genomic_DNA"/>
</dbReference>
<sequence length="62" mass="6845">MDEYIGYAGVSAATGISVGALRKRRHLRGMPPVDLVIHRSPYWLVGGPIEAWIVDNRKDGPE</sequence>